<evidence type="ECO:0000313" key="5">
    <source>
        <dbReference type="EMBL" id="QCI58740.1"/>
    </source>
</evidence>
<keyword evidence="5" id="KW-0808">Transferase</keyword>
<dbReference type="SUPFAM" id="SSF110857">
    <property type="entry name" value="Gamma-glutamyl cyclotransferase-like"/>
    <property type="match status" value="1"/>
</dbReference>
<evidence type="ECO:0000256" key="3">
    <source>
        <dbReference type="PIRSR" id="PIRSR617939-2"/>
    </source>
</evidence>
<feature type="binding site" evidence="3">
    <location>
        <begin position="6"/>
        <end position="11"/>
    </location>
    <ligand>
        <name>substrate</name>
    </ligand>
</feature>
<dbReference type="CDD" id="cd06661">
    <property type="entry name" value="GGCT_like"/>
    <property type="match status" value="1"/>
</dbReference>
<evidence type="ECO:0000256" key="1">
    <source>
        <dbReference type="ARBA" id="ARBA00023239"/>
    </source>
</evidence>
<evidence type="ECO:0000313" key="6">
    <source>
        <dbReference type="Proteomes" id="UP000298642"/>
    </source>
</evidence>
<dbReference type="GO" id="GO:0016740">
    <property type="term" value="F:transferase activity"/>
    <property type="evidence" value="ECO:0007669"/>
    <property type="project" value="UniProtKB-KW"/>
</dbReference>
<dbReference type="InterPro" id="IPR017939">
    <property type="entry name" value="G-Glutamylcylcotransferase"/>
</dbReference>
<protein>
    <submittedName>
        <fullName evidence="5">Gamma-glutamylcyclotransferase</fullName>
    </submittedName>
</protein>
<dbReference type="InterPro" id="IPR013024">
    <property type="entry name" value="GGCT-like"/>
</dbReference>
<sequence>MEETLYFAYGSNINLEQMEHRCPDAQLVGPVTLQNYELQFRGSGFATVSPKKGSVVHGLLWKLTPKSEQALDRYEGYPRHYTKEQVSVRTTDDAAVSVMAYIMAEPMSRQPALPSPYYYRAIQQGFEANGLPVESLEEAWNRTIDEIWLGKVERPKNGKNPKTRKPER</sequence>
<dbReference type="Proteomes" id="UP000298642">
    <property type="component" value="Chromosome"/>
</dbReference>
<dbReference type="InterPro" id="IPR036568">
    <property type="entry name" value="GGCT-like_sf"/>
</dbReference>
<organism evidence="5 6">
    <name type="scientific">Dysosmobacter welbionis</name>
    <dbReference type="NCBI Taxonomy" id="2093857"/>
    <lineage>
        <taxon>Bacteria</taxon>
        <taxon>Bacillati</taxon>
        <taxon>Bacillota</taxon>
        <taxon>Clostridia</taxon>
        <taxon>Eubacteriales</taxon>
        <taxon>Oscillospiraceae</taxon>
        <taxon>Dysosmobacter</taxon>
    </lineage>
</organism>
<name>A0A4D7ATB7_9FIRM</name>
<dbReference type="InterPro" id="IPR009288">
    <property type="entry name" value="AIG2-like_dom"/>
</dbReference>
<proteinExistence type="predicted"/>
<keyword evidence="1" id="KW-0456">Lyase</keyword>
<gene>
    <name evidence="5" type="ORF">EIO64_05485</name>
</gene>
<feature type="binding site" evidence="3">
    <location>
        <position position="118"/>
    </location>
    <ligand>
        <name>substrate</name>
    </ligand>
</feature>
<dbReference type="Gene3D" id="3.10.490.10">
    <property type="entry name" value="Gamma-glutamyl cyclotransferase-like"/>
    <property type="match status" value="1"/>
</dbReference>
<feature type="domain" description="Gamma-glutamylcyclotransferase AIG2-like" evidence="4">
    <location>
        <begin position="6"/>
        <end position="110"/>
    </location>
</feature>
<dbReference type="GO" id="GO:0003839">
    <property type="term" value="F:gamma-glutamylcyclotransferase activity"/>
    <property type="evidence" value="ECO:0007669"/>
    <property type="project" value="InterPro"/>
</dbReference>
<dbReference type="PANTHER" id="PTHR12935">
    <property type="entry name" value="GAMMA-GLUTAMYLCYCLOTRANSFERASE"/>
    <property type="match status" value="1"/>
</dbReference>
<dbReference type="EMBL" id="CP034413">
    <property type="protein sequence ID" value="QCI58740.1"/>
    <property type="molecule type" value="Genomic_DNA"/>
</dbReference>
<evidence type="ECO:0000256" key="2">
    <source>
        <dbReference type="PIRSR" id="PIRSR617939-1"/>
    </source>
</evidence>
<dbReference type="Pfam" id="PF06094">
    <property type="entry name" value="GGACT"/>
    <property type="match status" value="1"/>
</dbReference>
<evidence type="ECO:0000259" key="4">
    <source>
        <dbReference type="Pfam" id="PF06094"/>
    </source>
</evidence>
<reference evidence="6" key="1">
    <citation type="submission" date="2018-12" db="EMBL/GenBank/DDBJ databases">
        <title>Dusodibacter welbiota gen. nov., sp. nov., isolated from human faeces and emended description of the Oscillibacter genus.</title>
        <authorList>
            <person name="Le Roy T."/>
            <person name="Van der Smissen P."/>
            <person name="Delzenne N."/>
            <person name="Muccioli G."/>
            <person name="Collet J.F."/>
            <person name="Cani P.D."/>
        </authorList>
    </citation>
    <scope>NUCLEOTIDE SEQUENCE [LARGE SCALE GENOMIC DNA]</scope>
    <source>
        <strain evidence="6">J115</strain>
    </source>
</reference>
<dbReference type="RefSeq" id="WP_136890984.1">
    <property type="nucleotide sequence ID" value="NZ_CP034413.3"/>
</dbReference>
<feature type="active site" description="Proton acceptor" evidence="2">
    <location>
        <position position="75"/>
    </location>
</feature>
<dbReference type="AlphaFoldDB" id="A0A4D7ATB7"/>
<keyword evidence="6" id="KW-1185">Reference proteome</keyword>
<dbReference type="PANTHER" id="PTHR12935:SF0">
    <property type="entry name" value="GAMMA-GLUTAMYLCYCLOTRANSFERASE"/>
    <property type="match status" value="1"/>
</dbReference>
<accession>A0A4D7ATB7</accession>
<dbReference type="KEGG" id="obj:EIO64_05485"/>